<dbReference type="Pfam" id="PF07973">
    <property type="entry name" value="tRNA_SAD"/>
    <property type="match status" value="1"/>
</dbReference>
<evidence type="ECO:0000313" key="6">
    <source>
        <dbReference type="EMBL" id="CBJ48444.1"/>
    </source>
</evidence>
<feature type="region of interest" description="Disordered" evidence="4">
    <location>
        <begin position="177"/>
        <end position="227"/>
    </location>
</feature>
<dbReference type="PANTHER" id="PTHR43462:SF2">
    <property type="entry name" value="THREONYL AND ALANYL TRNA SYNTHETASE SECOND ADDITIONAL DOMAIN-CONTAINING PROTEIN"/>
    <property type="match status" value="1"/>
</dbReference>
<dbReference type="InterPro" id="IPR051335">
    <property type="entry name" value="Alanyl-tRNA_Editing_Enzymes"/>
</dbReference>
<dbReference type="SUPFAM" id="SSF50447">
    <property type="entry name" value="Translation proteins"/>
    <property type="match status" value="1"/>
</dbReference>
<dbReference type="Gene3D" id="3.30.980.10">
    <property type="entry name" value="Threonyl-trna Synthetase, Chain A, domain 2"/>
    <property type="match status" value="1"/>
</dbReference>
<dbReference type="InterPro" id="IPR009000">
    <property type="entry name" value="Transl_B-barrel_sf"/>
</dbReference>
<organism evidence="6 7">
    <name type="scientific">Ectocarpus siliculosus</name>
    <name type="common">Brown alga</name>
    <name type="synonym">Conferva siliculosa</name>
    <dbReference type="NCBI Taxonomy" id="2880"/>
    <lineage>
        <taxon>Eukaryota</taxon>
        <taxon>Sar</taxon>
        <taxon>Stramenopiles</taxon>
        <taxon>Ochrophyta</taxon>
        <taxon>PX clade</taxon>
        <taxon>Phaeophyceae</taxon>
        <taxon>Ectocarpales</taxon>
        <taxon>Ectocarpaceae</taxon>
        <taxon>Ectocarpus</taxon>
    </lineage>
</organism>
<dbReference type="AlphaFoldDB" id="D7FQB2"/>
<dbReference type="OrthoDB" id="288942at2759"/>
<keyword evidence="7" id="KW-1185">Reference proteome</keyword>
<proteinExistence type="inferred from homology"/>
<dbReference type="GO" id="GO:0005524">
    <property type="term" value="F:ATP binding"/>
    <property type="evidence" value="ECO:0007669"/>
    <property type="project" value="InterPro"/>
</dbReference>
<evidence type="ECO:0000256" key="2">
    <source>
        <dbReference type="ARBA" id="ARBA00004229"/>
    </source>
</evidence>
<evidence type="ECO:0000256" key="3">
    <source>
        <dbReference type="ARBA" id="ARBA00008429"/>
    </source>
</evidence>
<sequence>MYLQDTYLMTSEATVLGVVEDDSQGSAIILDRTIFHPQGGGQPSDEGTITCGDCTVPVSKVRDVGGVIYHYGTMSGTPQPRLEAGRPASLALDSAKRLRHAALHSAGHAVDKAVVGAVGAGVFSPLKGYHFDDSPYVEYRGTLPAGLEKDAFIEKCNSELDKLVMANMETMVKMADQEHGDEAPSSSSSSAQEGPSRGAAGRGREEVTVVAERGGRGGRGKVPASSTAAAATKYGAATRTVTVAGLSCPCGGTHVRSTREMEGVRITKVKAKKGTLRVSYTLAPSSSSSRPS</sequence>
<dbReference type="GO" id="GO:0004813">
    <property type="term" value="F:alanine-tRNA ligase activity"/>
    <property type="evidence" value="ECO:0007669"/>
    <property type="project" value="InterPro"/>
</dbReference>
<keyword evidence="6" id="KW-0436">Ligase</keyword>
<dbReference type="GO" id="GO:0006419">
    <property type="term" value="P:alanyl-tRNA aminoacylation"/>
    <property type="evidence" value="ECO:0007669"/>
    <property type="project" value="InterPro"/>
</dbReference>
<dbReference type="GO" id="GO:0009507">
    <property type="term" value="C:chloroplast"/>
    <property type="evidence" value="ECO:0007669"/>
    <property type="project" value="UniProtKB-SubCell"/>
</dbReference>
<dbReference type="Proteomes" id="UP000002630">
    <property type="component" value="Linkage Group LG02"/>
</dbReference>
<dbReference type="InParanoid" id="D7FQB2"/>
<dbReference type="PANTHER" id="PTHR43462">
    <property type="entry name" value="ALANYL-TRNA EDITING PROTEIN"/>
    <property type="match status" value="1"/>
</dbReference>
<dbReference type="EMBL" id="FN648375">
    <property type="protein sequence ID" value="CBJ48444.1"/>
    <property type="molecule type" value="Genomic_DNA"/>
</dbReference>
<dbReference type="EMBL" id="FN649727">
    <property type="protein sequence ID" value="CBJ48444.1"/>
    <property type="molecule type" value="Genomic_DNA"/>
</dbReference>
<comment type="similarity">
    <text evidence="3">Belongs to the class-II aminoacyl-tRNA synthetase family. Alax-L subfamily.</text>
</comment>
<evidence type="ECO:0000259" key="5">
    <source>
        <dbReference type="SMART" id="SM00863"/>
    </source>
</evidence>
<evidence type="ECO:0000256" key="1">
    <source>
        <dbReference type="ARBA" id="ARBA00001947"/>
    </source>
</evidence>
<dbReference type="InterPro" id="IPR018163">
    <property type="entry name" value="Thr/Ala-tRNA-synth_IIc_edit"/>
</dbReference>
<feature type="domain" description="Threonyl/alanyl tRNA synthetase SAD" evidence="5">
    <location>
        <begin position="238"/>
        <end position="279"/>
    </location>
</feature>
<dbReference type="Gene3D" id="2.40.30.130">
    <property type="match status" value="1"/>
</dbReference>
<evidence type="ECO:0000313" key="7">
    <source>
        <dbReference type="Proteomes" id="UP000002630"/>
    </source>
</evidence>
<dbReference type="OMA" id="MPVEIDF"/>
<dbReference type="InterPro" id="IPR012947">
    <property type="entry name" value="tRNA_SAD"/>
</dbReference>
<dbReference type="SMART" id="SM00863">
    <property type="entry name" value="tRNA_SAD"/>
    <property type="match status" value="1"/>
</dbReference>
<protein>
    <submittedName>
        <fullName evidence="6">Similar to ATP binding / alanine-tRNA ligase</fullName>
    </submittedName>
</protein>
<name>D7FQB2_ECTSI</name>
<comment type="cofactor">
    <cofactor evidence="1">
        <name>Zn(2+)</name>
        <dbReference type="ChEBI" id="CHEBI:29105"/>
    </cofactor>
</comment>
<reference evidence="6 7" key="1">
    <citation type="journal article" date="2010" name="Nature">
        <title>The Ectocarpus genome and the independent evolution of multicellularity in brown algae.</title>
        <authorList>
            <person name="Cock J.M."/>
            <person name="Sterck L."/>
            <person name="Rouze P."/>
            <person name="Scornet D."/>
            <person name="Allen A.E."/>
            <person name="Amoutzias G."/>
            <person name="Anthouard V."/>
            <person name="Artiguenave F."/>
            <person name="Aury J.M."/>
            <person name="Badger J.H."/>
            <person name="Beszteri B."/>
            <person name="Billiau K."/>
            <person name="Bonnet E."/>
            <person name="Bothwell J.H."/>
            <person name="Bowler C."/>
            <person name="Boyen C."/>
            <person name="Brownlee C."/>
            <person name="Carrano C.J."/>
            <person name="Charrier B."/>
            <person name="Cho G.Y."/>
            <person name="Coelho S.M."/>
            <person name="Collen J."/>
            <person name="Corre E."/>
            <person name="Da Silva C."/>
            <person name="Delage L."/>
            <person name="Delaroque N."/>
            <person name="Dittami S.M."/>
            <person name="Doulbeau S."/>
            <person name="Elias M."/>
            <person name="Farnham G."/>
            <person name="Gachon C.M."/>
            <person name="Gschloessl B."/>
            <person name="Heesch S."/>
            <person name="Jabbari K."/>
            <person name="Jubin C."/>
            <person name="Kawai H."/>
            <person name="Kimura K."/>
            <person name="Kloareg B."/>
            <person name="Kupper F.C."/>
            <person name="Lang D."/>
            <person name="Le Bail A."/>
            <person name="Leblanc C."/>
            <person name="Lerouge P."/>
            <person name="Lohr M."/>
            <person name="Lopez P.J."/>
            <person name="Martens C."/>
            <person name="Maumus F."/>
            <person name="Michel G."/>
            <person name="Miranda-Saavedra D."/>
            <person name="Morales J."/>
            <person name="Moreau H."/>
            <person name="Motomura T."/>
            <person name="Nagasato C."/>
            <person name="Napoli C.A."/>
            <person name="Nelson D.R."/>
            <person name="Nyvall-Collen P."/>
            <person name="Peters A.F."/>
            <person name="Pommier C."/>
            <person name="Potin P."/>
            <person name="Poulain J."/>
            <person name="Quesneville H."/>
            <person name="Read B."/>
            <person name="Rensing S.A."/>
            <person name="Ritter A."/>
            <person name="Rousvoal S."/>
            <person name="Samanta M."/>
            <person name="Samson G."/>
            <person name="Schroeder D.C."/>
            <person name="Segurens B."/>
            <person name="Strittmatter M."/>
            <person name="Tonon T."/>
            <person name="Tregear J.W."/>
            <person name="Valentin K."/>
            <person name="von Dassow P."/>
            <person name="Yamagishi T."/>
            <person name="Van de Peer Y."/>
            <person name="Wincker P."/>
        </authorList>
    </citation>
    <scope>NUCLEOTIDE SEQUENCE [LARGE SCALE GENOMIC DNA]</scope>
    <source>
        <strain evidence="7">Ec32 / CCAP1310/4</strain>
    </source>
</reference>
<gene>
    <name evidence="6" type="ORF">Esi_0002_0263</name>
</gene>
<dbReference type="Pfam" id="PF01411">
    <property type="entry name" value="tRNA-synt_2c"/>
    <property type="match status" value="1"/>
</dbReference>
<dbReference type="SUPFAM" id="SSF55186">
    <property type="entry name" value="ThrRS/AlaRS common domain"/>
    <property type="match status" value="1"/>
</dbReference>
<comment type="subcellular location">
    <subcellularLocation>
        <location evidence="2">Plastid</location>
        <location evidence="2">Chloroplast</location>
    </subcellularLocation>
</comment>
<evidence type="ECO:0000256" key="4">
    <source>
        <dbReference type="SAM" id="MobiDB-lite"/>
    </source>
</evidence>
<dbReference type="InterPro" id="IPR018164">
    <property type="entry name" value="Ala-tRNA-synth_IIc_N"/>
</dbReference>
<dbReference type="STRING" id="2880.D7FQB2"/>
<dbReference type="eggNOG" id="ENOG502S23F">
    <property type="taxonomic scope" value="Eukaryota"/>
</dbReference>
<accession>D7FQB2</accession>